<dbReference type="Pfam" id="PF01075">
    <property type="entry name" value="Glyco_transf_9"/>
    <property type="match status" value="1"/>
</dbReference>
<evidence type="ECO:0000256" key="1">
    <source>
        <dbReference type="ARBA" id="ARBA00022676"/>
    </source>
</evidence>
<organism evidence="3 4">
    <name type="scientific">Spirosoma oryzae</name>
    <dbReference type="NCBI Taxonomy" id="1469603"/>
    <lineage>
        <taxon>Bacteria</taxon>
        <taxon>Pseudomonadati</taxon>
        <taxon>Bacteroidota</taxon>
        <taxon>Cytophagia</taxon>
        <taxon>Cytophagales</taxon>
        <taxon>Cytophagaceae</taxon>
        <taxon>Spirosoma</taxon>
    </lineage>
</organism>
<accession>A0A2T0S8R7</accession>
<comment type="caution">
    <text evidence="3">The sequence shown here is derived from an EMBL/GenBank/DDBJ whole genome shotgun (WGS) entry which is preliminary data.</text>
</comment>
<keyword evidence="1" id="KW-0328">Glycosyltransferase</keyword>
<dbReference type="AlphaFoldDB" id="A0A2T0S8R7"/>
<dbReference type="InterPro" id="IPR002201">
    <property type="entry name" value="Glyco_trans_9"/>
</dbReference>
<gene>
    <name evidence="3" type="ORF">CLV58_12587</name>
</gene>
<dbReference type="Proteomes" id="UP000238375">
    <property type="component" value="Unassembled WGS sequence"/>
</dbReference>
<dbReference type="GO" id="GO:0008713">
    <property type="term" value="F:ADP-heptose-lipopolysaccharide heptosyltransferase activity"/>
    <property type="evidence" value="ECO:0007669"/>
    <property type="project" value="TreeGrafter"/>
</dbReference>
<name>A0A2T0S8R7_9BACT</name>
<dbReference type="RefSeq" id="WP_106140104.1">
    <property type="nucleotide sequence ID" value="NZ_PVTE01000025.1"/>
</dbReference>
<protein>
    <submittedName>
        <fullName evidence="3">Heptosyltransferase-1</fullName>
    </submittedName>
</protein>
<dbReference type="EMBL" id="PVTE01000025">
    <property type="protein sequence ID" value="PRY29825.1"/>
    <property type="molecule type" value="Genomic_DNA"/>
</dbReference>
<evidence type="ECO:0000313" key="4">
    <source>
        <dbReference type="Proteomes" id="UP000238375"/>
    </source>
</evidence>
<dbReference type="Gene3D" id="3.40.50.2000">
    <property type="entry name" value="Glycogen Phosphorylase B"/>
    <property type="match status" value="1"/>
</dbReference>
<dbReference type="GO" id="GO:0005829">
    <property type="term" value="C:cytosol"/>
    <property type="evidence" value="ECO:0007669"/>
    <property type="project" value="TreeGrafter"/>
</dbReference>
<evidence type="ECO:0000256" key="2">
    <source>
        <dbReference type="ARBA" id="ARBA00022679"/>
    </source>
</evidence>
<keyword evidence="2 3" id="KW-0808">Transferase</keyword>
<dbReference type="SUPFAM" id="SSF53756">
    <property type="entry name" value="UDP-Glycosyltransferase/glycogen phosphorylase"/>
    <property type="match status" value="1"/>
</dbReference>
<reference evidence="3 4" key="1">
    <citation type="submission" date="2018-03" db="EMBL/GenBank/DDBJ databases">
        <title>Genomic Encyclopedia of Archaeal and Bacterial Type Strains, Phase II (KMG-II): from individual species to whole genera.</title>
        <authorList>
            <person name="Goeker M."/>
        </authorList>
    </citation>
    <scope>NUCLEOTIDE SEQUENCE [LARGE SCALE GENOMIC DNA]</scope>
    <source>
        <strain evidence="3 4">DSM 28354</strain>
    </source>
</reference>
<sequence length="288" mass="32528">MTYDDTYYLHCSAKGLGDAVSALYVAAPLSTYLRERDSKLVLCTDQSDWFYQHVNEPNLYYEPYREDGVDMNVDYDKQLRESRSRKQWYLDAVVREASWVRSPVAIRAPQLHPFTGKLPDAYMEQGYVVLAPYSAWHHRAWPIVQWIKLARELALAGWRVMVIDREEDRLREHFSTVPCEFFYGQSPEWVANAVRGAALVIGNDSGIAHLGGLFAVPTIAVMAQLSPALVFSHTAVQAVTPDTGCSPCAWLGSRGWINSCDSLGCAALHSVSFKQVYNKAMTVLRNQR</sequence>
<dbReference type="GO" id="GO:0009244">
    <property type="term" value="P:lipopolysaccharide core region biosynthetic process"/>
    <property type="evidence" value="ECO:0007669"/>
    <property type="project" value="TreeGrafter"/>
</dbReference>
<dbReference type="InterPro" id="IPR051199">
    <property type="entry name" value="LPS_LOS_Heptosyltrfase"/>
</dbReference>
<proteinExistence type="predicted"/>
<evidence type="ECO:0000313" key="3">
    <source>
        <dbReference type="EMBL" id="PRY29825.1"/>
    </source>
</evidence>
<dbReference type="PANTHER" id="PTHR30160">
    <property type="entry name" value="TETRAACYLDISACCHARIDE 4'-KINASE-RELATED"/>
    <property type="match status" value="1"/>
</dbReference>
<dbReference type="OrthoDB" id="9797795at2"/>
<keyword evidence="4" id="KW-1185">Reference proteome</keyword>